<feature type="region of interest" description="Disordered" evidence="1">
    <location>
        <begin position="1"/>
        <end position="68"/>
    </location>
</feature>
<dbReference type="AlphaFoldDB" id="A0A2I0GRJ8"/>
<comment type="caution">
    <text evidence="2">The sequence shown here is derived from an EMBL/GenBank/DDBJ whole genome shotgun (WGS) entry which is preliminary data.</text>
</comment>
<protein>
    <submittedName>
        <fullName evidence="2">Uncharacterized protein</fullName>
    </submittedName>
</protein>
<dbReference type="EMBL" id="PGOL01044745">
    <property type="protein sequence ID" value="PKH67824.1"/>
    <property type="molecule type" value="Genomic_DNA"/>
</dbReference>
<accession>A0A2I0GRJ8</accession>
<dbReference type="Proteomes" id="UP000233551">
    <property type="component" value="Unassembled WGS sequence"/>
</dbReference>
<sequence length="92" mass="10250">MFAMILPDYPNVTSGIRSSSRAAFTDDDDDDDDEEEEAERGRGDSEDSASSLGIVEEGISSERTVSRQMSHLVPESMLNLERLRDCLEMEFG</sequence>
<evidence type="ECO:0000256" key="1">
    <source>
        <dbReference type="SAM" id="MobiDB-lite"/>
    </source>
</evidence>
<name>A0A2I0GRJ8_PUNGR</name>
<keyword evidence="3" id="KW-1185">Reference proteome</keyword>
<gene>
    <name evidence="2" type="ORF">CRG98_050155</name>
</gene>
<proteinExistence type="predicted"/>
<reference evidence="2 3" key="1">
    <citation type="submission" date="2017-11" db="EMBL/GenBank/DDBJ databases">
        <title>De-novo sequencing of pomegranate (Punica granatum L.) genome.</title>
        <authorList>
            <person name="Akparov Z."/>
            <person name="Amiraslanov A."/>
            <person name="Hajiyeva S."/>
            <person name="Abbasov M."/>
            <person name="Kaur K."/>
            <person name="Hamwieh A."/>
            <person name="Solovyev V."/>
            <person name="Salamov A."/>
            <person name="Braich B."/>
            <person name="Kosarev P."/>
            <person name="Mahmoud A."/>
            <person name="Hajiyev E."/>
            <person name="Babayeva S."/>
            <person name="Izzatullayeva V."/>
            <person name="Mammadov A."/>
            <person name="Mammadov A."/>
            <person name="Sharifova S."/>
            <person name="Ojaghi J."/>
            <person name="Eynullazada K."/>
            <person name="Bayramov B."/>
            <person name="Abdulazimova A."/>
            <person name="Shahmuradov I."/>
        </authorList>
    </citation>
    <scope>NUCLEOTIDE SEQUENCE [LARGE SCALE GENOMIC DNA]</scope>
    <source>
        <strain evidence="3">cv. AG2017</strain>
        <tissue evidence="2">Leaf</tissue>
    </source>
</reference>
<feature type="compositionally biased region" description="Polar residues" evidence="1">
    <location>
        <begin position="11"/>
        <end position="22"/>
    </location>
</feature>
<organism evidence="2 3">
    <name type="scientific">Punica granatum</name>
    <name type="common">Pomegranate</name>
    <dbReference type="NCBI Taxonomy" id="22663"/>
    <lineage>
        <taxon>Eukaryota</taxon>
        <taxon>Viridiplantae</taxon>
        <taxon>Streptophyta</taxon>
        <taxon>Embryophyta</taxon>
        <taxon>Tracheophyta</taxon>
        <taxon>Spermatophyta</taxon>
        <taxon>Magnoliopsida</taxon>
        <taxon>eudicotyledons</taxon>
        <taxon>Gunneridae</taxon>
        <taxon>Pentapetalae</taxon>
        <taxon>rosids</taxon>
        <taxon>malvids</taxon>
        <taxon>Myrtales</taxon>
        <taxon>Lythraceae</taxon>
        <taxon>Punica</taxon>
    </lineage>
</organism>
<evidence type="ECO:0000313" key="3">
    <source>
        <dbReference type="Proteomes" id="UP000233551"/>
    </source>
</evidence>
<feature type="compositionally biased region" description="Acidic residues" evidence="1">
    <location>
        <begin position="25"/>
        <end position="38"/>
    </location>
</feature>
<evidence type="ECO:0000313" key="2">
    <source>
        <dbReference type="EMBL" id="PKH67824.1"/>
    </source>
</evidence>